<evidence type="ECO:0000313" key="2">
    <source>
        <dbReference type="EMBL" id="KAA6303662.1"/>
    </source>
</evidence>
<dbReference type="EMBL" id="SNRX01000001">
    <property type="protein sequence ID" value="KAA6303662.1"/>
    <property type="molecule type" value="Genomic_DNA"/>
</dbReference>
<accession>A0A5M8P5T0</accession>
<sequence length="201" mass="22714">MHAAGLSAVLDAANIPAHSIGTVNWKEYPYRPDVKFRIAHDGANILLHYQVDEADIQAVCNHDNGNVWEDSCVEFFVAFDDERYYNIECNCIGRVLVATGAGRQHRIPVSSVLLDKIERWSSLGSQPMENQSGKWELSLIIPKEIFYLNSLETLNGIQAKGNFYKCGDGLKTPHFLSWNAIGNETPDFHLPRWFGEITFDK</sequence>
<dbReference type="GO" id="GO:0016052">
    <property type="term" value="P:carbohydrate catabolic process"/>
    <property type="evidence" value="ECO:0007669"/>
    <property type="project" value="InterPro"/>
</dbReference>
<dbReference type="CDD" id="cd09620">
    <property type="entry name" value="CBM9_like_3"/>
    <property type="match status" value="1"/>
</dbReference>
<dbReference type="AlphaFoldDB" id="A0A5M8P5T0"/>
<evidence type="ECO:0000259" key="1">
    <source>
        <dbReference type="Pfam" id="PF16011"/>
    </source>
</evidence>
<dbReference type="GO" id="GO:0030246">
    <property type="term" value="F:carbohydrate binding"/>
    <property type="evidence" value="ECO:0007669"/>
    <property type="project" value="InterPro"/>
</dbReference>
<proteinExistence type="predicted"/>
<organism evidence="2 3">
    <name type="scientific">Candidatus Ordinivivax streblomastigis</name>
    <dbReference type="NCBI Taxonomy" id="2540710"/>
    <lineage>
        <taxon>Bacteria</taxon>
        <taxon>Pseudomonadati</taxon>
        <taxon>Bacteroidota</taxon>
        <taxon>Bacteroidia</taxon>
        <taxon>Bacteroidales</taxon>
        <taxon>Candidatus Ordinivivax</taxon>
    </lineage>
</organism>
<dbReference type="Gene3D" id="2.60.40.1190">
    <property type="match status" value="1"/>
</dbReference>
<dbReference type="Proteomes" id="UP000324575">
    <property type="component" value="Unassembled WGS sequence"/>
</dbReference>
<feature type="domain" description="Carbohydrate-binding" evidence="1">
    <location>
        <begin position="6"/>
        <end position="199"/>
    </location>
</feature>
<evidence type="ECO:0000313" key="3">
    <source>
        <dbReference type="Proteomes" id="UP000324575"/>
    </source>
</evidence>
<reference evidence="2 3" key="1">
    <citation type="submission" date="2019-03" db="EMBL/GenBank/DDBJ databases">
        <title>Single cell metagenomics reveals metabolic interactions within the superorganism composed of flagellate Streblomastix strix and complex community of Bacteroidetes bacteria on its surface.</title>
        <authorList>
            <person name="Treitli S.C."/>
            <person name="Kolisko M."/>
            <person name="Husnik F."/>
            <person name="Keeling P."/>
            <person name="Hampl V."/>
        </authorList>
    </citation>
    <scope>NUCLEOTIDE SEQUENCE [LARGE SCALE GENOMIC DNA]</scope>
    <source>
        <strain evidence="2">St1</strain>
    </source>
</reference>
<dbReference type="InterPro" id="IPR010502">
    <property type="entry name" value="Carb-bd_dom_fam9"/>
</dbReference>
<dbReference type="SUPFAM" id="SSF49344">
    <property type="entry name" value="CBD9-like"/>
    <property type="match status" value="1"/>
</dbReference>
<dbReference type="GO" id="GO:0004553">
    <property type="term" value="F:hydrolase activity, hydrolyzing O-glycosyl compounds"/>
    <property type="evidence" value="ECO:0007669"/>
    <property type="project" value="InterPro"/>
</dbReference>
<gene>
    <name evidence="2" type="ORF">EZS26_000213</name>
</gene>
<name>A0A5M8P5T0_9BACT</name>
<protein>
    <recommendedName>
        <fullName evidence="1">Carbohydrate-binding domain-containing protein</fullName>
    </recommendedName>
</protein>
<dbReference type="Pfam" id="PF16011">
    <property type="entry name" value="CBM9_2"/>
    <property type="match status" value="1"/>
</dbReference>
<comment type="caution">
    <text evidence="2">The sequence shown here is derived from an EMBL/GenBank/DDBJ whole genome shotgun (WGS) entry which is preliminary data.</text>
</comment>